<dbReference type="InterPro" id="IPR019752">
    <property type="entry name" value="Pyrv/ketoisovalerate_OxRed_cat"/>
</dbReference>
<dbReference type="PANTHER" id="PTHR43366">
    <property type="entry name" value="PYRUVATE SYNTHASE SUBUNIT PORC"/>
    <property type="match status" value="1"/>
</dbReference>
<dbReference type="Pfam" id="PF00037">
    <property type="entry name" value="Fer4"/>
    <property type="match status" value="2"/>
</dbReference>
<dbReference type="InterPro" id="IPR051626">
    <property type="entry name" value="Oxidoreductase_gamma_subunit"/>
</dbReference>
<accession>E6NAM7</accession>
<dbReference type="InterPro" id="IPR017900">
    <property type="entry name" value="4Fe4S_Fe_S_CS"/>
</dbReference>
<dbReference type="PROSITE" id="PS00198">
    <property type="entry name" value="4FE4S_FER_1"/>
    <property type="match status" value="1"/>
</dbReference>
<dbReference type="Gene3D" id="3.30.70.20">
    <property type="match status" value="1"/>
</dbReference>
<dbReference type="GO" id="GO:0051539">
    <property type="term" value="F:4 iron, 4 sulfur cluster binding"/>
    <property type="evidence" value="ECO:0007669"/>
    <property type="project" value="InterPro"/>
</dbReference>
<dbReference type="EC" id="1.2.7.1" evidence="1"/>
<dbReference type="PANTHER" id="PTHR43366:SF1">
    <property type="entry name" value="PYRUVATE SYNTHASE SUBUNIT PORC"/>
    <property type="match status" value="1"/>
</dbReference>
<feature type="domain" description="4Fe-4S ferredoxin-type" evidence="4">
    <location>
        <begin position="265"/>
        <end position="294"/>
    </location>
</feature>
<dbReference type="Pfam" id="PF01558">
    <property type="entry name" value="POR"/>
    <property type="match status" value="1"/>
</dbReference>
<dbReference type="InterPro" id="IPR011894">
    <property type="entry name" value="PorC_KorC"/>
</dbReference>
<dbReference type="InterPro" id="IPR002869">
    <property type="entry name" value="Pyrv_flavodox_OxRed_cen"/>
</dbReference>
<name>E6NAM7_CALS0</name>
<dbReference type="InterPro" id="IPR017896">
    <property type="entry name" value="4Fe4S_Fe-S-bd"/>
</dbReference>
<dbReference type="AlphaFoldDB" id="E6NAM7"/>
<organism evidence="5">
    <name type="scientific">Caldiarchaeum subterraneum</name>
    <dbReference type="NCBI Taxonomy" id="311458"/>
    <lineage>
        <taxon>Archaea</taxon>
        <taxon>Nitrososphaerota</taxon>
        <taxon>Candidatus Caldarchaeales</taxon>
        <taxon>Candidatus Caldarchaeaceae</taxon>
        <taxon>Candidatus Caldarchaeum</taxon>
    </lineage>
</organism>
<evidence type="ECO:0000259" key="4">
    <source>
        <dbReference type="PROSITE" id="PS51379"/>
    </source>
</evidence>
<dbReference type="SUPFAM" id="SSF53323">
    <property type="entry name" value="Pyruvate-ferredoxin oxidoreductase, PFOR, domain III"/>
    <property type="match status" value="1"/>
</dbReference>
<proteinExistence type="predicted"/>
<keyword evidence="5" id="KW-0670">Pyruvate</keyword>
<reference evidence="5" key="2">
    <citation type="journal article" date="2011" name="Nucleic Acids Res.">
        <title>Insights into the evolution of Archaea and eukaryotic protein modifier systems revealed by the genome of a novel archaeal group.</title>
        <authorList>
            <person name="Nunoura T."/>
            <person name="Takaki Y."/>
            <person name="Kakuta J."/>
            <person name="Nishi S."/>
            <person name="Sugahara J."/>
            <person name="Kazama H."/>
            <person name="Chee G."/>
            <person name="Hattori M."/>
            <person name="Kanai A."/>
            <person name="Atomi H."/>
            <person name="Takai K."/>
            <person name="Takami H."/>
        </authorList>
    </citation>
    <scope>NUCLEOTIDE SEQUENCE</scope>
</reference>
<protein>
    <recommendedName>
        <fullName evidence="1">pyruvate synthase</fullName>
        <ecNumber evidence="1">1.2.7.1</ecNumber>
    </recommendedName>
</protein>
<evidence type="ECO:0000313" key="5">
    <source>
        <dbReference type="EMBL" id="BAJ49383.1"/>
    </source>
</evidence>
<evidence type="ECO:0000256" key="1">
    <source>
        <dbReference type="ARBA" id="ARBA00012822"/>
    </source>
</evidence>
<keyword evidence="2 5" id="KW-0560">Oxidoreductase</keyword>
<gene>
    <name evidence="5" type="ORF">HGMM_F31D11C15</name>
</gene>
<comment type="catalytic activity">
    <reaction evidence="3">
        <text>2 oxidized [2Fe-2S]-[ferredoxin] + pyruvate + CoA = 2 reduced [2Fe-2S]-[ferredoxin] + acetyl-CoA + CO2 + H(+)</text>
        <dbReference type="Rhea" id="RHEA:12765"/>
        <dbReference type="Rhea" id="RHEA-COMP:10000"/>
        <dbReference type="Rhea" id="RHEA-COMP:10001"/>
        <dbReference type="ChEBI" id="CHEBI:15361"/>
        <dbReference type="ChEBI" id="CHEBI:15378"/>
        <dbReference type="ChEBI" id="CHEBI:16526"/>
        <dbReference type="ChEBI" id="CHEBI:33737"/>
        <dbReference type="ChEBI" id="CHEBI:33738"/>
        <dbReference type="ChEBI" id="CHEBI:57287"/>
        <dbReference type="ChEBI" id="CHEBI:57288"/>
        <dbReference type="EC" id="1.2.7.1"/>
    </reaction>
</comment>
<feature type="domain" description="4Fe-4S ferredoxin-type" evidence="4">
    <location>
        <begin position="235"/>
        <end position="264"/>
    </location>
</feature>
<evidence type="ECO:0000256" key="3">
    <source>
        <dbReference type="ARBA" id="ARBA00049357"/>
    </source>
</evidence>
<dbReference type="InterPro" id="IPR011898">
    <property type="entry name" value="PorD_KorD"/>
</dbReference>
<evidence type="ECO:0000256" key="2">
    <source>
        <dbReference type="ARBA" id="ARBA00023002"/>
    </source>
</evidence>
<dbReference type="Gene3D" id="3.40.920.10">
    <property type="entry name" value="Pyruvate-ferredoxin oxidoreductase, PFOR, domain III"/>
    <property type="match status" value="1"/>
</dbReference>
<dbReference type="NCBIfam" id="TIGR02179">
    <property type="entry name" value="PorD_KorD"/>
    <property type="match status" value="1"/>
</dbReference>
<dbReference type="NCBIfam" id="TIGR02175">
    <property type="entry name" value="PorC_KorC"/>
    <property type="match status" value="1"/>
</dbReference>
<dbReference type="EMBL" id="AP011892">
    <property type="protein sequence ID" value="BAJ49383.1"/>
    <property type="molecule type" value="Genomic_DNA"/>
</dbReference>
<dbReference type="PROSITE" id="PS51379">
    <property type="entry name" value="4FE4S_FER_2"/>
    <property type="match status" value="2"/>
</dbReference>
<reference evidence="5" key="1">
    <citation type="journal article" date="2005" name="Environ. Microbiol.">
        <title>Genetic and functional properties of uncultivated thermophilic crenarchaeotes from a subsurface gold mine as revealed by analysis of genome fragments.</title>
        <authorList>
            <person name="Nunoura T."/>
            <person name="Hirayama H."/>
            <person name="Takami H."/>
            <person name="Oida H."/>
            <person name="Nishi S."/>
            <person name="Shimamura S."/>
            <person name="Suzuki Y."/>
            <person name="Inagaki F."/>
            <person name="Takai K."/>
            <person name="Nealson K.H."/>
            <person name="Horikoshi K."/>
        </authorList>
    </citation>
    <scope>NUCLEOTIDE SEQUENCE</scope>
</reference>
<dbReference type="SUPFAM" id="SSF54862">
    <property type="entry name" value="4Fe-4S ferredoxins"/>
    <property type="match status" value="1"/>
</dbReference>
<dbReference type="GO" id="GO:0019164">
    <property type="term" value="F:pyruvate synthase activity"/>
    <property type="evidence" value="ECO:0007669"/>
    <property type="project" value="UniProtKB-EC"/>
</dbReference>
<sequence length="297" mass="32142">MKLGLRIHGRGGQGVVTAGRIVSHVAFLLGYHVQDSPMYGPERRGAPVVSFVRISDERVDERGYVRNPYAVAVMDRGLLNLGGVNPLDGLAHGGIVLVNSPEPVTSFQPVGDFRLVFIDVTGAAKKILGSAIVNAGVAAAFCKVLGLGGQGDVVEAVWSELESIGLREELIEKNVELAKVCYEAVPKLGIELTNNQDTPAKIEFASLDYPPETYLPILTSVGNTVKKLTGTWRIDRPIIDYAKCTRCMICYIYCPDSVISLRDDLSPVIDYSNCKGCLICYVMCPPRAIKTEAENVG</sequence>